<feature type="non-terminal residue" evidence="1">
    <location>
        <position position="185"/>
    </location>
</feature>
<evidence type="ECO:0000313" key="2">
    <source>
        <dbReference type="Proteomes" id="UP000681722"/>
    </source>
</evidence>
<evidence type="ECO:0000313" key="1">
    <source>
        <dbReference type="EMBL" id="CAF4604150.1"/>
    </source>
</evidence>
<name>A0A8S2Z6L3_9BILA</name>
<dbReference type="EMBL" id="CAJOBC010128548">
    <property type="protein sequence ID" value="CAF4604150.1"/>
    <property type="molecule type" value="Genomic_DNA"/>
</dbReference>
<dbReference type="AlphaFoldDB" id="A0A8S2Z6L3"/>
<organism evidence="1 2">
    <name type="scientific">Didymodactylos carnosus</name>
    <dbReference type="NCBI Taxonomy" id="1234261"/>
    <lineage>
        <taxon>Eukaryota</taxon>
        <taxon>Metazoa</taxon>
        <taxon>Spiralia</taxon>
        <taxon>Gnathifera</taxon>
        <taxon>Rotifera</taxon>
        <taxon>Eurotatoria</taxon>
        <taxon>Bdelloidea</taxon>
        <taxon>Philodinida</taxon>
        <taxon>Philodinidae</taxon>
        <taxon>Didymodactylos</taxon>
    </lineage>
</organism>
<accession>A0A8S2Z6L3</accession>
<protein>
    <submittedName>
        <fullName evidence="1">Uncharacterized protein</fullName>
    </submittedName>
</protein>
<reference evidence="1" key="1">
    <citation type="submission" date="2021-02" db="EMBL/GenBank/DDBJ databases">
        <authorList>
            <person name="Nowell W R."/>
        </authorList>
    </citation>
    <scope>NUCLEOTIDE SEQUENCE</scope>
</reference>
<comment type="caution">
    <text evidence="1">The sequence shown here is derived from an EMBL/GenBank/DDBJ whole genome shotgun (WGS) entry which is preliminary data.</text>
</comment>
<gene>
    <name evidence="1" type="ORF">SRO942_LOCUS48971</name>
</gene>
<dbReference type="Proteomes" id="UP000681722">
    <property type="component" value="Unassembled WGS sequence"/>
</dbReference>
<proteinExistence type="predicted"/>
<sequence length="185" mass="21992">MAGALSYQELEQIQSNNGGIISFNTFFSTTMSRDVALIYASHLDNSVLFEITIEFELIHRQELIWYIKLILNRQTYNQTTFTSLKVYIDKTSIENNFIKFLLQTDPYPIENYNEIKTILNELPSDRVEIISFYITIRLLQRHYKLELVYYQKAITFLTDHIRLKSYIYRSIGIICHNQYDYKTAL</sequence>